<proteinExistence type="predicted"/>
<accession>A0A8K0JLB8</accession>
<keyword evidence="2" id="KW-1185">Reference proteome</keyword>
<evidence type="ECO:0000313" key="2">
    <source>
        <dbReference type="Proteomes" id="UP000812966"/>
    </source>
</evidence>
<name>A0A8K0JLB8_9TREE</name>
<comment type="caution">
    <text evidence="1">The sequence shown here is derived from an EMBL/GenBank/DDBJ whole genome shotgun (WGS) entry which is preliminary data.</text>
</comment>
<sequence>MRPISLIFEDPLSSYGYPRSDLETTAEEKLSSLCANWTLEGAEDLREWYSVNVDSLDMELSDLRESENKAAPSVASTDTTGGRRRRKRAEYYNTLRRLKVCIIHGVYVKGGSELDKEIGFEKRNLFEGWKTKLEEKYEDSRKVLPDDSAWKKLWNACWAARVDPRDLQGGTMFEWFCSLLEQLSSIETPEAAPEDTLFSPALENGDGAQGKADRVWLQLKGVLEPIDPPRLRNFRSSHAEAPPMSTLSVLASKADTAQPKPDWLEVADRGNAVIAAKAYKNGRKSSWGLDGISLAMVRNDLEKHKAAYEVKKKTSLRDLDLELLASACFASGKLRTLSERGFEYFSEELGVVKDAIQTPSGSSATCTAEDMGKAGKIKVD</sequence>
<reference evidence="1" key="1">
    <citation type="submission" date="2020-04" db="EMBL/GenBank/DDBJ databases">
        <title>Analysis of mating type loci in Filobasidium floriforme.</title>
        <authorList>
            <person name="Nowrousian M."/>
        </authorList>
    </citation>
    <scope>NUCLEOTIDE SEQUENCE</scope>
    <source>
        <strain evidence="1">CBS 6242</strain>
    </source>
</reference>
<dbReference type="EMBL" id="JABELV010000174">
    <property type="protein sequence ID" value="KAG7528639.1"/>
    <property type="molecule type" value="Genomic_DNA"/>
</dbReference>
<evidence type="ECO:0000313" key="1">
    <source>
        <dbReference type="EMBL" id="KAG7528639.1"/>
    </source>
</evidence>
<organism evidence="1 2">
    <name type="scientific">Filobasidium floriforme</name>
    <dbReference type="NCBI Taxonomy" id="5210"/>
    <lineage>
        <taxon>Eukaryota</taxon>
        <taxon>Fungi</taxon>
        <taxon>Dikarya</taxon>
        <taxon>Basidiomycota</taxon>
        <taxon>Agaricomycotina</taxon>
        <taxon>Tremellomycetes</taxon>
        <taxon>Filobasidiales</taxon>
        <taxon>Filobasidiaceae</taxon>
        <taxon>Filobasidium</taxon>
    </lineage>
</organism>
<gene>
    <name evidence="1" type="ORF">FFLO_06032</name>
</gene>
<dbReference type="Proteomes" id="UP000812966">
    <property type="component" value="Unassembled WGS sequence"/>
</dbReference>
<protein>
    <submittedName>
        <fullName evidence="1">Uncharacterized protein</fullName>
    </submittedName>
</protein>
<dbReference type="AlphaFoldDB" id="A0A8K0JLB8"/>